<gene>
    <name evidence="1" type="ORF">KPL71_024161</name>
</gene>
<reference evidence="2" key="1">
    <citation type="journal article" date="2023" name="Hortic. Res.">
        <title>A chromosome-level phased genome enabling allele-level studies in sweet orange: a case study on citrus Huanglongbing tolerance.</title>
        <authorList>
            <person name="Wu B."/>
            <person name="Yu Q."/>
            <person name="Deng Z."/>
            <person name="Duan Y."/>
            <person name="Luo F."/>
            <person name="Gmitter F. Jr."/>
        </authorList>
    </citation>
    <scope>NUCLEOTIDE SEQUENCE [LARGE SCALE GENOMIC DNA]</scope>
    <source>
        <strain evidence="2">cv. Valencia</strain>
    </source>
</reference>
<organism evidence="1 2">
    <name type="scientific">Citrus sinensis</name>
    <name type="common">Sweet orange</name>
    <name type="synonym">Citrus aurantium var. sinensis</name>
    <dbReference type="NCBI Taxonomy" id="2711"/>
    <lineage>
        <taxon>Eukaryota</taxon>
        <taxon>Viridiplantae</taxon>
        <taxon>Streptophyta</taxon>
        <taxon>Embryophyta</taxon>
        <taxon>Tracheophyta</taxon>
        <taxon>Spermatophyta</taxon>
        <taxon>Magnoliopsida</taxon>
        <taxon>eudicotyledons</taxon>
        <taxon>Gunneridae</taxon>
        <taxon>Pentapetalae</taxon>
        <taxon>rosids</taxon>
        <taxon>malvids</taxon>
        <taxon>Sapindales</taxon>
        <taxon>Rutaceae</taxon>
        <taxon>Aurantioideae</taxon>
        <taxon>Citrus</taxon>
    </lineage>
</organism>
<accession>A0ACB8IRC2</accession>
<protein>
    <submittedName>
        <fullName evidence="1">Uncharacterized protein</fullName>
    </submittedName>
</protein>
<comment type="caution">
    <text evidence="1">The sequence shown here is derived from an EMBL/GenBank/DDBJ whole genome shotgun (WGS) entry which is preliminary data.</text>
</comment>
<evidence type="ECO:0000313" key="1">
    <source>
        <dbReference type="EMBL" id="KAH9698870.1"/>
    </source>
</evidence>
<proteinExistence type="predicted"/>
<name>A0ACB8IRC2_CITSI</name>
<dbReference type="EMBL" id="CM039177">
    <property type="protein sequence ID" value="KAH9698870.1"/>
    <property type="molecule type" value="Genomic_DNA"/>
</dbReference>
<keyword evidence="2" id="KW-1185">Reference proteome</keyword>
<evidence type="ECO:0000313" key="2">
    <source>
        <dbReference type="Proteomes" id="UP000829398"/>
    </source>
</evidence>
<sequence length="219" mass="24787">MDLIALSVTWALFSTATIAATVSFIQRNALFATCLECRLNFHVRCGSASASLPPVAQHNNHSHPLSLVTNESKALVKMIPFFFTVTTYNTHVRCVITETQFGERERYKHFSHRHLLVLLESKKSKCYACKRLNIQGQPAYGCDLSTKVIYLHQSHLHYLTLRDSSNSGKRVCKACGKHLNGLIYHCASCDFNLDLDCASQHPSMKKWKVSGDYESKYRV</sequence>
<dbReference type="Proteomes" id="UP000829398">
    <property type="component" value="Chromosome 8"/>
</dbReference>